<organism evidence="2 3">
    <name type="scientific">Reichenbachiella agarivorans</name>
    <dbReference type="NCBI Taxonomy" id="2979464"/>
    <lineage>
        <taxon>Bacteria</taxon>
        <taxon>Pseudomonadati</taxon>
        <taxon>Bacteroidota</taxon>
        <taxon>Cytophagia</taxon>
        <taxon>Cytophagales</taxon>
        <taxon>Reichenbachiellaceae</taxon>
        <taxon>Reichenbachiella</taxon>
    </lineage>
</organism>
<protein>
    <submittedName>
        <fullName evidence="2">Uncharacterized protein</fullName>
    </submittedName>
</protein>
<proteinExistence type="predicted"/>
<keyword evidence="1" id="KW-0175">Coiled coil</keyword>
<dbReference type="RefSeq" id="WP_262309080.1">
    <property type="nucleotide sequence ID" value="NZ_CP106679.1"/>
</dbReference>
<reference evidence="2" key="1">
    <citation type="submission" date="2022-09" db="EMBL/GenBank/DDBJ databases">
        <title>Comparative genomics and taxonomic characterization of three novel marine species of genus Reichenbachiella exhibiting antioxidant and polysaccharide degradation activities.</title>
        <authorList>
            <person name="Muhammad N."/>
            <person name="Lee Y.-J."/>
            <person name="Ko J."/>
            <person name="Kim S.-G."/>
        </authorList>
    </citation>
    <scope>NUCLEOTIDE SEQUENCE</scope>
    <source>
        <strain evidence="2">BKB1-1</strain>
    </source>
</reference>
<keyword evidence="3" id="KW-1185">Reference proteome</keyword>
<feature type="coiled-coil region" evidence="1">
    <location>
        <begin position="147"/>
        <end position="191"/>
    </location>
</feature>
<evidence type="ECO:0000256" key="1">
    <source>
        <dbReference type="SAM" id="Coils"/>
    </source>
</evidence>
<sequence length="216" mass="24120">MENETIDGKLLFDKNAITNGRDVDAISSVLTEYGYDAETMNSGMALYETADALHVKQKLEYGEQYAASDEFRIARAALNKTYMRHIKLARIALKGNKATEEALQLSGDRKQAFPGWLQQAKTFYTNSLLSPIVLAELAKVNIPQEALTAASLELVELEKKYNKQLKEKGEAQDATEKRDEALDALQDWMSDYIGIARVALEDDPQLLEMLGIVEPS</sequence>
<dbReference type="Proteomes" id="UP001065174">
    <property type="component" value="Chromosome"/>
</dbReference>
<evidence type="ECO:0000313" key="3">
    <source>
        <dbReference type="Proteomes" id="UP001065174"/>
    </source>
</evidence>
<gene>
    <name evidence="2" type="ORF">N6H18_14930</name>
</gene>
<accession>A0ABY6CMB4</accession>
<dbReference type="EMBL" id="CP106679">
    <property type="protein sequence ID" value="UXP31641.1"/>
    <property type="molecule type" value="Genomic_DNA"/>
</dbReference>
<name>A0ABY6CMB4_9BACT</name>
<evidence type="ECO:0000313" key="2">
    <source>
        <dbReference type="EMBL" id="UXP31641.1"/>
    </source>
</evidence>